<keyword evidence="4" id="KW-1185">Reference proteome</keyword>
<name>A0ABV4RF06_9BACT</name>
<evidence type="ECO:0000313" key="3">
    <source>
        <dbReference type="EMBL" id="MFA1770965.1"/>
    </source>
</evidence>
<feature type="compositionally biased region" description="Basic residues" evidence="1">
    <location>
        <begin position="104"/>
        <end position="116"/>
    </location>
</feature>
<comment type="caution">
    <text evidence="3">The sequence shown here is derived from an EMBL/GenBank/DDBJ whole genome shotgun (WGS) entry which is preliminary data.</text>
</comment>
<feature type="signal peptide" evidence="2">
    <location>
        <begin position="1"/>
        <end position="21"/>
    </location>
</feature>
<dbReference type="EMBL" id="JBGOGF010000003">
    <property type="protein sequence ID" value="MFA1770965.1"/>
    <property type="molecule type" value="Genomic_DNA"/>
</dbReference>
<feature type="region of interest" description="Disordered" evidence="1">
    <location>
        <begin position="92"/>
        <end position="126"/>
    </location>
</feature>
<gene>
    <name evidence="3" type="ORF">ACD591_06650</name>
</gene>
<dbReference type="RefSeq" id="WP_188686735.1">
    <property type="nucleotide sequence ID" value="NZ_BMMG01000004.1"/>
</dbReference>
<keyword evidence="2" id="KW-0732">Signal</keyword>
<dbReference type="Proteomes" id="UP001570846">
    <property type="component" value="Unassembled WGS sequence"/>
</dbReference>
<protein>
    <recommendedName>
        <fullName evidence="5">Secreted protein</fullName>
    </recommendedName>
</protein>
<sequence length="143" mass="16045">MTRFLRYIAFAMTLVLLGANASEAKAQKPRKGKREAARRGPEGIKKGQVGTGNFERTMLLERQKAVASAKTSGGMYSGPRYSMPDNKYDTGVGRFSTGSYKNKATSKRATKTRKSKRLIDQDNPNGKLYQQSLNKRNRKFLIF</sequence>
<evidence type="ECO:0000313" key="4">
    <source>
        <dbReference type="Proteomes" id="UP001570846"/>
    </source>
</evidence>
<feature type="compositionally biased region" description="Basic and acidic residues" evidence="1">
    <location>
        <begin position="34"/>
        <end position="45"/>
    </location>
</feature>
<evidence type="ECO:0008006" key="5">
    <source>
        <dbReference type="Google" id="ProtNLM"/>
    </source>
</evidence>
<organism evidence="3 4">
    <name type="scientific">Rufibacter glacialis</name>
    <dbReference type="NCBI Taxonomy" id="1259555"/>
    <lineage>
        <taxon>Bacteria</taxon>
        <taxon>Pseudomonadati</taxon>
        <taxon>Bacteroidota</taxon>
        <taxon>Cytophagia</taxon>
        <taxon>Cytophagales</taxon>
        <taxon>Hymenobacteraceae</taxon>
        <taxon>Rufibacter</taxon>
    </lineage>
</organism>
<feature type="region of interest" description="Disordered" evidence="1">
    <location>
        <begin position="23"/>
        <end position="53"/>
    </location>
</feature>
<reference evidence="3 4" key="1">
    <citation type="submission" date="2024-08" db="EMBL/GenBank/DDBJ databases">
        <authorList>
            <person name="Wei W."/>
        </authorList>
    </citation>
    <scope>NUCLEOTIDE SEQUENCE [LARGE SCALE GENOMIC DNA]</scope>
    <source>
        <strain evidence="3 4">XU2</strain>
    </source>
</reference>
<evidence type="ECO:0000256" key="2">
    <source>
        <dbReference type="SAM" id="SignalP"/>
    </source>
</evidence>
<proteinExistence type="predicted"/>
<feature type="chain" id="PRO_5045139897" description="Secreted protein" evidence="2">
    <location>
        <begin position="22"/>
        <end position="143"/>
    </location>
</feature>
<accession>A0ABV4RF06</accession>
<evidence type="ECO:0000256" key="1">
    <source>
        <dbReference type="SAM" id="MobiDB-lite"/>
    </source>
</evidence>